<proteinExistence type="predicted"/>
<dbReference type="EMBL" id="CAJVPZ010023278">
    <property type="protein sequence ID" value="CAG8714907.1"/>
    <property type="molecule type" value="Genomic_DNA"/>
</dbReference>
<evidence type="ECO:0000313" key="2">
    <source>
        <dbReference type="Proteomes" id="UP000789396"/>
    </source>
</evidence>
<accession>A0A9N9I146</accession>
<sequence length="244" mass="27234">MAMNWQSLPGGVTQISIGRGNNAWGVDLQYTSEGWKGMGAGDVANVGVGIDGTVWYDEVFTRVDDKCTFNTNFLQFKRMKADGKLVQISGIYNYYAKILIFLSVNIYLSISLVGDKNHVWGVNRENQIFYRNGGIDGSWVNAADGTAWGVNSNDEIFRWNGAAWEQIRDDKDTKLKQVDTSNASYIVGTNASNENFQYTRGKWFKYDGSLKYVSISIDGILWGVSSENQVFTRQDGGFDGPAFK</sequence>
<dbReference type="OrthoDB" id="166585at2759"/>
<dbReference type="AlphaFoldDB" id="A0A9N9I146"/>
<gene>
    <name evidence="1" type="ORF">RFULGI_LOCUS11089</name>
</gene>
<dbReference type="Pfam" id="PF19193">
    <property type="entry name" value="Tectonin"/>
    <property type="match status" value="1"/>
</dbReference>
<dbReference type="Proteomes" id="UP000789396">
    <property type="component" value="Unassembled WGS sequence"/>
</dbReference>
<name>A0A9N9I146_9GLOM</name>
<comment type="caution">
    <text evidence="1">The sequence shown here is derived from an EMBL/GenBank/DDBJ whole genome shotgun (WGS) entry which is preliminary data.</text>
</comment>
<keyword evidence="2" id="KW-1185">Reference proteome</keyword>
<protein>
    <submittedName>
        <fullName evidence="1">18729_t:CDS:1</fullName>
    </submittedName>
</protein>
<reference evidence="1" key="1">
    <citation type="submission" date="2021-06" db="EMBL/GenBank/DDBJ databases">
        <authorList>
            <person name="Kallberg Y."/>
            <person name="Tangrot J."/>
            <person name="Rosling A."/>
        </authorList>
    </citation>
    <scope>NUCLEOTIDE SEQUENCE</scope>
    <source>
        <strain evidence="1">IN212</strain>
    </source>
</reference>
<evidence type="ECO:0000313" key="1">
    <source>
        <dbReference type="EMBL" id="CAG8714907.1"/>
    </source>
</evidence>
<dbReference type="SMART" id="SM00706">
    <property type="entry name" value="TECPR"/>
    <property type="match status" value="4"/>
</dbReference>
<dbReference type="InterPro" id="IPR006624">
    <property type="entry name" value="Beta-propeller_rpt_TECPR"/>
</dbReference>
<organism evidence="1 2">
    <name type="scientific">Racocetra fulgida</name>
    <dbReference type="NCBI Taxonomy" id="60492"/>
    <lineage>
        <taxon>Eukaryota</taxon>
        <taxon>Fungi</taxon>
        <taxon>Fungi incertae sedis</taxon>
        <taxon>Mucoromycota</taxon>
        <taxon>Glomeromycotina</taxon>
        <taxon>Glomeromycetes</taxon>
        <taxon>Diversisporales</taxon>
        <taxon>Gigasporaceae</taxon>
        <taxon>Racocetra</taxon>
    </lineage>
</organism>